<dbReference type="PANTHER" id="PTHR43775">
    <property type="entry name" value="FATTY ACID SYNTHASE"/>
    <property type="match status" value="1"/>
</dbReference>
<dbReference type="CDD" id="cd05195">
    <property type="entry name" value="enoyl_red"/>
    <property type="match status" value="1"/>
</dbReference>
<dbReference type="InterPro" id="IPR014043">
    <property type="entry name" value="Acyl_transferase_dom"/>
</dbReference>
<dbReference type="Pfam" id="PF00109">
    <property type="entry name" value="ketoacyl-synt"/>
    <property type="match status" value="1"/>
</dbReference>
<dbReference type="SUPFAM" id="SSF53901">
    <property type="entry name" value="Thiolase-like"/>
    <property type="match status" value="1"/>
</dbReference>
<name>A0A9N8HYK1_9STRA</name>
<dbReference type="EMBL" id="CAICTM010002536">
    <property type="protein sequence ID" value="CAB9529540.1"/>
    <property type="molecule type" value="Genomic_DNA"/>
</dbReference>
<dbReference type="InterPro" id="IPR020843">
    <property type="entry name" value="ER"/>
</dbReference>
<evidence type="ECO:0000313" key="8">
    <source>
        <dbReference type="Proteomes" id="UP001153069"/>
    </source>
</evidence>
<evidence type="ECO:0000259" key="6">
    <source>
        <dbReference type="PROSITE" id="PS52004"/>
    </source>
</evidence>
<dbReference type="InterPro" id="IPR050091">
    <property type="entry name" value="PKS_NRPS_Biosynth_Enz"/>
</dbReference>
<dbReference type="Pfam" id="PF00698">
    <property type="entry name" value="Acyl_transf_1"/>
    <property type="match status" value="1"/>
</dbReference>
<dbReference type="Proteomes" id="UP001153069">
    <property type="component" value="Unassembled WGS sequence"/>
</dbReference>
<feature type="compositionally biased region" description="Polar residues" evidence="4">
    <location>
        <begin position="1963"/>
        <end position="1974"/>
    </location>
</feature>
<evidence type="ECO:0000313" key="7">
    <source>
        <dbReference type="EMBL" id="CAB9529540.1"/>
    </source>
</evidence>
<reference evidence="7" key="1">
    <citation type="submission" date="2020-06" db="EMBL/GenBank/DDBJ databases">
        <authorList>
            <consortium name="Plant Systems Biology data submission"/>
        </authorList>
    </citation>
    <scope>NUCLEOTIDE SEQUENCE</scope>
    <source>
        <strain evidence="7">D6</strain>
    </source>
</reference>
<dbReference type="GO" id="GO:0006633">
    <property type="term" value="P:fatty acid biosynthetic process"/>
    <property type="evidence" value="ECO:0007669"/>
    <property type="project" value="InterPro"/>
</dbReference>
<keyword evidence="5" id="KW-0812">Transmembrane</keyword>
<dbReference type="InterPro" id="IPR018201">
    <property type="entry name" value="Ketoacyl_synth_AS"/>
</dbReference>
<feature type="transmembrane region" description="Helical" evidence="5">
    <location>
        <begin position="2144"/>
        <end position="2162"/>
    </location>
</feature>
<proteinExistence type="predicted"/>
<dbReference type="InterPro" id="IPR011032">
    <property type="entry name" value="GroES-like_sf"/>
</dbReference>
<dbReference type="InterPro" id="IPR042104">
    <property type="entry name" value="PKS_dehydratase_sf"/>
</dbReference>
<evidence type="ECO:0000256" key="5">
    <source>
        <dbReference type="SAM" id="Phobius"/>
    </source>
</evidence>
<dbReference type="Gene3D" id="3.40.50.720">
    <property type="entry name" value="NAD(P)-binding Rossmann-like Domain"/>
    <property type="match status" value="1"/>
</dbReference>
<dbReference type="FunFam" id="3.40.50.720:FF:000209">
    <property type="entry name" value="Polyketide synthase Pks12"/>
    <property type="match status" value="1"/>
</dbReference>
<dbReference type="InterPro" id="IPR016039">
    <property type="entry name" value="Thiolase-like"/>
</dbReference>
<dbReference type="SUPFAM" id="SSF55048">
    <property type="entry name" value="Probable ACP-binding domain of malonyl-CoA ACP transacylase"/>
    <property type="match status" value="1"/>
</dbReference>
<dbReference type="SUPFAM" id="SSF52151">
    <property type="entry name" value="FabD/lysophospholipase-like"/>
    <property type="match status" value="1"/>
</dbReference>
<accession>A0A9N8HYK1</accession>
<dbReference type="SMART" id="SM00822">
    <property type="entry name" value="PKS_KR"/>
    <property type="match status" value="1"/>
</dbReference>
<keyword evidence="5" id="KW-1133">Transmembrane helix</keyword>
<keyword evidence="8" id="KW-1185">Reference proteome</keyword>
<dbReference type="SMART" id="SM00825">
    <property type="entry name" value="PKS_KS"/>
    <property type="match status" value="1"/>
</dbReference>
<dbReference type="Pfam" id="PF16197">
    <property type="entry name" value="KAsynt_C_assoc"/>
    <property type="match status" value="1"/>
</dbReference>
<dbReference type="Pfam" id="PF13602">
    <property type="entry name" value="ADH_zinc_N_2"/>
    <property type="match status" value="1"/>
</dbReference>
<protein>
    <submittedName>
        <fullName evidence="7">Deoxyerythronolide-B synthase EryA2, modules 3 and 4</fullName>
    </submittedName>
</protein>
<dbReference type="PROSITE" id="PS00606">
    <property type="entry name" value="KS3_1"/>
    <property type="match status" value="1"/>
</dbReference>
<dbReference type="PROSITE" id="PS00012">
    <property type="entry name" value="PHOSPHOPANTETHEINE"/>
    <property type="match status" value="1"/>
</dbReference>
<dbReference type="GO" id="GO:0016491">
    <property type="term" value="F:oxidoreductase activity"/>
    <property type="evidence" value="ECO:0007669"/>
    <property type="project" value="InterPro"/>
</dbReference>
<feature type="transmembrane region" description="Helical" evidence="5">
    <location>
        <begin position="2029"/>
        <end position="2050"/>
    </location>
</feature>
<dbReference type="Gene3D" id="1.10.1200.10">
    <property type="entry name" value="ACP-like"/>
    <property type="match status" value="1"/>
</dbReference>
<feature type="transmembrane region" description="Helical" evidence="5">
    <location>
        <begin position="2090"/>
        <end position="2108"/>
    </location>
</feature>
<dbReference type="InterPro" id="IPR016035">
    <property type="entry name" value="Acyl_Trfase/lysoPLipase"/>
</dbReference>
<dbReference type="PANTHER" id="PTHR43775:SF37">
    <property type="entry name" value="SI:DKEY-61P9.11"/>
    <property type="match status" value="1"/>
</dbReference>
<dbReference type="InterPro" id="IPR057326">
    <property type="entry name" value="KR_dom"/>
</dbReference>
<keyword evidence="1" id="KW-0596">Phosphopantetheine</keyword>
<dbReference type="OrthoDB" id="3509362at2759"/>
<keyword evidence="3" id="KW-0808">Transferase</keyword>
<feature type="transmembrane region" description="Helical" evidence="5">
    <location>
        <begin position="2056"/>
        <end position="2078"/>
    </location>
</feature>
<dbReference type="InterPro" id="IPR013968">
    <property type="entry name" value="PKS_KR"/>
</dbReference>
<evidence type="ECO:0000256" key="3">
    <source>
        <dbReference type="ARBA" id="ARBA00022679"/>
    </source>
</evidence>
<dbReference type="InterPro" id="IPR001227">
    <property type="entry name" value="Ac_transferase_dom_sf"/>
</dbReference>
<dbReference type="Gene3D" id="3.40.47.10">
    <property type="match status" value="1"/>
</dbReference>
<dbReference type="Pfam" id="PF02801">
    <property type="entry name" value="Ketoacyl-synt_C"/>
    <property type="match status" value="1"/>
</dbReference>
<dbReference type="Gene3D" id="3.90.180.10">
    <property type="entry name" value="Medium-chain alcohol dehydrogenases, catalytic domain"/>
    <property type="match status" value="1"/>
</dbReference>
<dbReference type="PROSITE" id="PS52004">
    <property type="entry name" value="KS3_2"/>
    <property type="match status" value="1"/>
</dbReference>
<dbReference type="SMART" id="SM00829">
    <property type="entry name" value="PKS_ER"/>
    <property type="match status" value="1"/>
</dbReference>
<dbReference type="InterPro" id="IPR016036">
    <property type="entry name" value="Malonyl_transacylase_ACP-bd"/>
</dbReference>
<feature type="transmembrane region" description="Helical" evidence="5">
    <location>
        <begin position="2174"/>
        <end position="2197"/>
    </location>
</feature>
<dbReference type="SUPFAM" id="SSF50129">
    <property type="entry name" value="GroES-like"/>
    <property type="match status" value="1"/>
</dbReference>
<dbReference type="SUPFAM" id="SSF51735">
    <property type="entry name" value="NAD(P)-binding Rossmann-fold domains"/>
    <property type="match status" value="2"/>
</dbReference>
<feature type="domain" description="Ketosynthase family 3 (KS3)" evidence="6">
    <location>
        <begin position="4"/>
        <end position="403"/>
    </location>
</feature>
<dbReference type="InterPro" id="IPR014031">
    <property type="entry name" value="Ketoacyl_synth_C"/>
</dbReference>
<dbReference type="InterPro" id="IPR014030">
    <property type="entry name" value="Ketoacyl_synth_N"/>
</dbReference>
<dbReference type="Gene3D" id="3.40.366.10">
    <property type="entry name" value="Malonyl-Coenzyme A Acyl Carrier Protein, domain 2"/>
    <property type="match status" value="2"/>
</dbReference>
<keyword evidence="2" id="KW-0597">Phosphoprotein</keyword>
<evidence type="ECO:0000256" key="1">
    <source>
        <dbReference type="ARBA" id="ARBA00022450"/>
    </source>
</evidence>
<dbReference type="SUPFAM" id="SSF47336">
    <property type="entry name" value="ACP-like"/>
    <property type="match status" value="1"/>
</dbReference>
<dbReference type="SMART" id="SM00827">
    <property type="entry name" value="PKS_AT"/>
    <property type="match status" value="1"/>
</dbReference>
<gene>
    <name evidence="7" type="ORF">SEMRO_2538_G330550.1</name>
</gene>
<evidence type="ECO:0000256" key="2">
    <source>
        <dbReference type="ARBA" id="ARBA00022553"/>
    </source>
</evidence>
<dbReference type="Gene3D" id="3.10.129.110">
    <property type="entry name" value="Polyketide synthase dehydratase"/>
    <property type="match status" value="1"/>
</dbReference>
<dbReference type="InterPro" id="IPR036736">
    <property type="entry name" value="ACP-like_sf"/>
</dbReference>
<dbReference type="InterPro" id="IPR020841">
    <property type="entry name" value="PKS_Beta-ketoAc_synthase_dom"/>
</dbReference>
<evidence type="ECO:0000256" key="4">
    <source>
        <dbReference type="SAM" id="MobiDB-lite"/>
    </source>
</evidence>
<organism evidence="7 8">
    <name type="scientific">Seminavis robusta</name>
    <dbReference type="NCBI Taxonomy" id="568900"/>
    <lineage>
        <taxon>Eukaryota</taxon>
        <taxon>Sar</taxon>
        <taxon>Stramenopiles</taxon>
        <taxon>Ochrophyta</taxon>
        <taxon>Bacillariophyta</taxon>
        <taxon>Bacillariophyceae</taxon>
        <taxon>Bacillariophycidae</taxon>
        <taxon>Naviculales</taxon>
        <taxon>Naviculaceae</taxon>
        <taxon>Seminavis</taxon>
    </lineage>
</organism>
<sequence length="2299" mass="254362">MGDATPVSIVGYSLRAPNCSSVKEFADALKAGHDLTTSDTRYPNGLHGLPPRQGRLKDNDLTEMNPVFFGMSRKQSERMDPALRLLLKVSYEALMDAQIDIKSIRGSRTGVYTGHCFSDMSSMKGGARAAKEQINGYEILGTAHCMAANRLSYYYDLKGPSMTMDTACSSSLIALDRAAKDIEAGIIERAIVCGVSLVLDHCKNVILVKAQMLSPTGHCHVFDSRADGYCRADGIGCVILERGESGYAQVLGSGTNQDGATAGITYPSQEMQYKLMSEVFARSGVDPSDVEYHEAHGTGTAAGDQEEITALTKRYNQSLVIGSVKSNMGHAEAASGLMGIIKILLMFEDQMLYPNHDFQESPHEVIQNGRFLVLDHARPWKPGVATVSNFGFGGSNAFAILKPCPQRKKVVKLSECLDGTPFLSAPGEVPSKGLANFYAVQRALGNGTGFRYEWKAGDWRVGDSPLVFVCDGQGSHWNNMGQDLIQSSAVFRSTMERLQDETGIPLVPLYEDGTQWTLKFNSAIGITSFQLGIIAVLAEQGIRPDHFLGHSLGELPCAYLAGLQTEAEVLLAANVRAELVKLIEKQARLDVYCSRPIDGWDYEIVLSSGGKQYVRKVPADGPYHEDIIDSYPMAGKMVVVGCEAEAIDAGISELALEQTCVACYNSPKGQTISGPEAEVDKLVKYLTGKNSNLFVRSIDTDNIAYHAPYLKVFRGYLRSRFRNIDPQPLPVSWKTTSRSNTFGKDYLIDNICRPVFFCDAIESLPPNATVVEIGPASGLLSQIKRTRKDLGLISLIRAGQPVDLEKAMAPLKPWMSKTETLPEEIPTGESALHYSERYPEIWGRHTQFPLPKWTSFEKFQKEFSTVSEVSYDLSQSPWSSIRDHTLRGQNLFPAAGFLHVLWSANSYEKCTEIKDFRIIAPSVIPKGDKEVRFLLHCTGQYCEVWDADNETCHASGHVRPAETPRTRLNSELSPEKVTEALDKSLDSKYWYSGSDNFGPKYRLLDKITGGYSTLKTDVTDFIAYVDAFFQQLSATERDIPADYSADHVVPFDIDQAVSFPRGADRVVFWKTNLESADRWLQVQGYNSVGNTAVTIEGYRKEFARVIPRPPAVYSETFVEYRESDCALEPAIAAAVLLRESLEYSVVHPIVSAELDAVLQAMRKYPLSKETDTCTTLVFSDDFTEDASLLVTAASILEKATVQCTLVAKWGELRLYRIGLVPPMKVVNEWKSVPESDPFIWKGDGSAGAAASLFMERNQQVLSYPSSSMPTMVGLEKGMRQNFLLESEHQCQHGVWVDVQHDDETSEMMTTSSAQLRIAKPGVLNSLEWHPIHPEMYPIKVAIASLNFRDIMRAMGMLKEQNLSLGFEFSGFHILKKQRVFGLSLGAIASYCYPTYTYPTPEYLSDEEAATIPLVYLTAYYAMFEKANMTEGQSVLIHAGTGGVGMAAINLAQKRGLKIFTTCSAPKRDFLKKTFGLKDEQIGDSRCDAFVNTVLDGTAGRGVDVVINHLAGHLQIASLRCLAPGGQFCEIGKYDIANNSPLGQGLLAMNVSFHVIDLLLVPDFKSFGDKWLSEGFGKGEIAPLPTTPFDASEIVAAFRYMSQGRHIGKIVIQNLHQFQVRHLPLTLWKESHLITGGLGGLGMALAFRLACHGSRKFLLVGRRGVTNSVQRFTISQMEALGCQVHVLQASVVDLTPNMCTFQPDRIWHVATVYRDVTFSKMTDDHWDDVVRTKVEGYHHMRQCWPVTPLVNISSVSGYFGNVGQTNYAFANSSLDAAARRDPNTLTVRLGTLDNVGYVVENESNRRVLELSPFELMPISDVLNRIEQVVSESSNGVVSIYNLKPRMTKSGGTSVRSGPYTLLDAQSMLANVLGGQPEQYYPTLALKATGLDSLSLMEVVHHIYEETGARDFKPQEVDEDFTVQDLVDVVVSLRVKHNVSNEGPQDAAATVVPESLPSDPAAGKVSTQEASETSFTKAIESSDASTRTDDGIFVPQNKEGSPDLPMADTTFDESDVTDQDLTSGWSTERKLFAGLSVLASAWYVITLVASGAGNAESIVLYASVVANACLVVYHAIKILAPYVRDPISCAHYATSILESIVYAILYAVGYEVFVDYWKALVLGRYLMDMIFILPCWEDLVVDYRRFYLIHHILAFFTIGSWTLFPSEDQVWDENWTLGVMLWLASPIWLSIVMTVRYLFGPYMSAQLKMTGLPFVSAAAFAMERIQRLIVYIFVGVTTEVDYTSYLMQVVFLTGLLMDSVDIYFQQKMIRQQFTALRRARDFSRHVEAMLPVDDLESGRGL</sequence>
<dbReference type="GO" id="GO:0004312">
    <property type="term" value="F:fatty acid synthase activity"/>
    <property type="evidence" value="ECO:0007669"/>
    <property type="project" value="TreeGrafter"/>
</dbReference>
<feature type="region of interest" description="Disordered" evidence="4">
    <location>
        <begin position="1952"/>
        <end position="2009"/>
    </location>
</feature>
<dbReference type="GO" id="GO:0004315">
    <property type="term" value="F:3-oxoacyl-[acyl-carrier-protein] synthase activity"/>
    <property type="evidence" value="ECO:0007669"/>
    <property type="project" value="InterPro"/>
</dbReference>
<dbReference type="Pfam" id="PF08659">
    <property type="entry name" value="KR"/>
    <property type="match status" value="1"/>
</dbReference>
<dbReference type="InterPro" id="IPR036291">
    <property type="entry name" value="NAD(P)-bd_dom_sf"/>
</dbReference>
<comment type="caution">
    <text evidence="7">The sequence shown here is derived from an EMBL/GenBank/DDBJ whole genome shotgun (WGS) entry which is preliminary data.</text>
</comment>
<dbReference type="InterPro" id="IPR006162">
    <property type="entry name" value="Ppantetheine_attach_site"/>
</dbReference>
<keyword evidence="5" id="KW-0472">Membrane</keyword>
<dbReference type="CDD" id="cd00833">
    <property type="entry name" value="PKS"/>
    <property type="match status" value="1"/>
</dbReference>
<dbReference type="InterPro" id="IPR032821">
    <property type="entry name" value="PKS_assoc"/>
</dbReference>